<protein>
    <submittedName>
        <fullName evidence="2">Heterokaryon incompatibility protein 6, OR allele</fullName>
    </submittedName>
</protein>
<dbReference type="STRING" id="1213857.A0A484FM53"/>
<dbReference type="InterPro" id="IPR010730">
    <property type="entry name" value="HET"/>
</dbReference>
<dbReference type="OrthoDB" id="3548654at2759"/>
<sequence length="1240" mass="139920">MLRYGASYTCYLPLVDDDIRLVNLLPGKWEDPVACELRNHRRQDCPRYVALSYAWGDISNRVPITVNGNEHYVGSSLFSALRRFRALTLDASSGAEKSFLSELGNETDSLYIWADWLCLNQDDEAEKESQIPRMGVIFGQADRVVAWLGENSETEDGKVDLLMKLCDVEAPRSDHVWYEESYQKSLFGVLGGRANEFLDIIHSFLVRPFFVRLWIIQEMALAKGQPLILAGRHWCDLLSLKQVWRFALATRLVNQHPEPFTTVHYHIEALVRMRNLHETASSLSDSSNDRDSIEMVGYLLNLYLRAVQGSFQASRPHDQLYGLLGIAGATGLPQSLRPNYGTSFEEVFKEYTKQLLKSCGDISILNRHHCNLKGVPSWVPDYRSHPWLLTHEDWPGLEFSGDKMVIRGVILDRCIGVWNPCQKYSFEDESYDLGTHMQSLQSFFQVASTASGTTMSSIIHAWIDMCLRAIGTHDFEDAPVLKDVLCRSILAGEPVESEQWKDETGALDYVLGASVVATGRATVDTLVRGDVRPEVGDVLCAIEGGKTPVLLRPAAEGEHLFCEQTDLRLIECLHHPCSQAVVNGGSRRKRRDHFVVASRRPPVVRSHETRPDAHLPFPEVKASAPTRQIQEDHYAVVPDNNKTKSLVLSQPSTVTSSSATLGHKSYEYTPLNDSEFRLLEISPQRMSTLKCKLITKSIFSPPDYVAVSYAWGDERDTQELELDGKDVPVAVSLHGALKALRQKNEPVTVWIDGLCINQQNRDEKAQQIPLMTMIYGNATSVAIWLGPEADRSSATTGLLQKLSREAKSPHRIRDLLKANERDVSAIVSLFERDYWKRLWVVQEVSTARDATVYCGSTKLPWDVYKGASDVFQTHKPDLDAYFPSNSQGRDYSRASKNQYSYAQILAYQGPATIPNRRALALYRQDLLLEVMRLGRRKFAFDAKDKVFGILGLLTDDVRNELKVDYGASVKQVYTNVVDVILHTTGRLDFICESIHFPLHTNTHGLPSWVPDWSHAPDCAALGAMSIGSKFSASGRREADFDFESEDKRRNKIKIRGVRIDTVEARGIAVGTLCNLADYLMAFIHWRALLFGSMSPGADSSSFQDVFCRTLSLGQVPRQWDNARDWVRVCYHVFASLIRERLPYLAIDRELESYSRATVDIRPAERRAFLHDNFGSRMMGRCFYVTKEKRMGLGSGFMTAGDVIVVPFGCSTPIILRPEGCRQEYRYVGDAYLHGYMPLFL</sequence>
<dbReference type="InterPro" id="IPR052895">
    <property type="entry name" value="HetReg/Transcr_Mod"/>
</dbReference>
<keyword evidence="3" id="KW-1185">Reference proteome</keyword>
<reference evidence="3" key="2">
    <citation type="journal article" date="2019" name="Mol. Plant Microbe Interact.">
        <title>Genome sequence resources for four phytopathogenic fungi from the Colletotrichum orbiculare species complex.</title>
        <authorList>
            <person name="Gan P."/>
            <person name="Tsushima A."/>
            <person name="Narusaka M."/>
            <person name="Narusaka Y."/>
            <person name="Takano Y."/>
            <person name="Kubo Y."/>
            <person name="Shirasu K."/>
        </authorList>
    </citation>
    <scope>GENOME REANNOTATION</scope>
    <source>
        <strain evidence="3">104-T / ATCC 96160 / CBS 514.97 / LARS 414 / MAFF 240422</strain>
    </source>
</reference>
<name>A0A484FM53_COLOR</name>
<dbReference type="EMBL" id="AMCV02000022">
    <property type="protein sequence ID" value="TDZ18866.1"/>
    <property type="molecule type" value="Genomic_DNA"/>
</dbReference>
<dbReference type="PANTHER" id="PTHR24148">
    <property type="entry name" value="ANKYRIN REPEAT DOMAIN-CONTAINING PROTEIN 39 HOMOLOG-RELATED"/>
    <property type="match status" value="1"/>
</dbReference>
<dbReference type="Pfam" id="PF26639">
    <property type="entry name" value="Het-6_barrel"/>
    <property type="match status" value="1"/>
</dbReference>
<comment type="caution">
    <text evidence="2">The sequence shown here is derived from an EMBL/GenBank/DDBJ whole genome shotgun (WGS) entry which is preliminary data.</text>
</comment>
<evidence type="ECO:0000313" key="2">
    <source>
        <dbReference type="EMBL" id="TDZ18866.1"/>
    </source>
</evidence>
<feature type="domain" description="Heterokaryon incompatibility" evidence="1">
    <location>
        <begin position="48"/>
        <end position="218"/>
    </location>
</feature>
<dbReference type="Proteomes" id="UP000014480">
    <property type="component" value="Unassembled WGS sequence"/>
</dbReference>
<accession>A0A484FM53</accession>
<reference evidence="3" key="1">
    <citation type="journal article" date="2013" name="New Phytol.">
        <title>Comparative genomic and transcriptomic analyses reveal the hemibiotrophic stage shift of Colletotrichum fungi.</title>
        <authorList>
            <person name="Gan P."/>
            <person name="Ikeda K."/>
            <person name="Irieda H."/>
            <person name="Narusaka M."/>
            <person name="O'Connell R.J."/>
            <person name="Narusaka Y."/>
            <person name="Takano Y."/>
            <person name="Kubo Y."/>
            <person name="Shirasu K."/>
        </authorList>
    </citation>
    <scope>NUCLEOTIDE SEQUENCE [LARGE SCALE GENOMIC DNA]</scope>
    <source>
        <strain evidence="3">104-T / ATCC 96160 / CBS 514.97 / LARS 414 / MAFF 240422</strain>
    </source>
</reference>
<dbReference type="PANTHER" id="PTHR24148:SF73">
    <property type="entry name" value="HET DOMAIN PROTEIN (AFU_ORTHOLOGUE AFUA_8G01020)"/>
    <property type="match status" value="1"/>
</dbReference>
<gene>
    <name evidence="2" type="ORF">Cob_v008093</name>
</gene>
<dbReference type="Pfam" id="PF06985">
    <property type="entry name" value="HET"/>
    <property type="match status" value="2"/>
</dbReference>
<proteinExistence type="predicted"/>
<evidence type="ECO:0000259" key="1">
    <source>
        <dbReference type="Pfam" id="PF06985"/>
    </source>
</evidence>
<feature type="domain" description="Heterokaryon incompatibility" evidence="1">
    <location>
        <begin position="704"/>
        <end position="843"/>
    </location>
</feature>
<evidence type="ECO:0000313" key="3">
    <source>
        <dbReference type="Proteomes" id="UP000014480"/>
    </source>
</evidence>
<dbReference type="AlphaFoldDB" id="A0A484FM53"/>
<organism evidence="2 3">
    <name type="scientific">Colletotrichum orbiculare (strain 104-T / ATCC 96160 / CBS 514.97 / LARS 414 / MAFF 240422)</name>
    <name type="common">Cucumber anthracnose fungus</name>
    <name type="synonym">Colletotrichum lagenarium</name>
    <dbReference type="NCBI Taxonomy" id="1213857"/>
    <lineage>
        <taxon>Eukaryota</taxon>
        <taxon>Fungi</taxon>
        <taxon>Dikarya</taxon>
        <taxon>Ascomycota</taxon>
        <taxon>Pezizomycotina</taxon>
        <taxon>Sordariomycetes</taxon>
        <taxon>Hypocreomycetidae</taxon>
        <taxon>Glomerellales</taxon>
        <taxon>Glomerellaceae</taxon>
        <taxon>Colletotrichum</taxon>
        <taxon>Colletotrichum orbiculare species complex</taxon>
    </lineage>
</organism>